<sequence length="32" mass="3390">MNEYITHIGSGLFACFGGVEKGGYIGQKLLEG</sequence>
<accession>S7Z1A4</accession>
<organism evidence="1 2">
    <name type="scientific">Streptococcus mitis 18/56</name>
    <dbReference type="NCBI Taxonomy" id="1340485"/>
    <lineage>
        <taxon>Bacteria</taxon>
        <taxon>Bacillati</taxon>
        <taxon>Bacillota</taxon>
        <taxon>Bacilli</taxon>
        <taxon>Lactobacillales</taxon>
        <taxon>Streptococcaceae</taxon>
        <taxon>Streptococcus</taxon>
        <taxon>Streptococcus mitis group</taxon>
    </lineage>
</organism>
<evidence type="ECO:0000313" key="1">
    <source>
        <dbReference type="EMBL" id="EPR94033.1"/>
    </source>
</evidence>
<dbReference type="Proteomes" id="UP000014970">
    <property type="component" value="Unassembled WGS sequence"/>
</dbReference>
<dbReference type="AlphaFoldDB" id="S7Z1A4"/>
<gene>
    <name evidence="1" type="ORF">M059_08125</name>
</gene>
<evidence type="ECO:0000313" key="2">
    <source>
        <dbReference type="Proteomes" id="UP000014970"/>
    </source>
</evidence>
<name>S7Z1A4_STRMT</name>
<reference evidence="1 2" key="1">
    <citation type="submission" date="2013-06" db="EMBL/GenBank/DDBJ databases">
        <title>Genome sequencing of Streptococcus mitis strains.</title>
        <authorList>
            <person name="Ikryannikova L.N."/>
            <person name="Ilina E.N."/>
            <person name="Kostryukova E.S."/>
            <person name="Semashko T.A."/>
            <person name="Savinova T.A."/>
            <person name="Karpova I.Y."/>
            <person name="Larin A.K."/>
            <person name="Ischenko D.S."/>
            <person name="Dubovickaya V.A."/>
            <person name="Sidorenko S.V."/>
            <person name="Govorun V.M."/>
        </authorList>
    </citation>
    <scope>NUCLEOTIDE SEQUENCE [LARGE SCALE GENOMIC DNA]</scope>
    <source>
        <strain evidence="1 2">18/56</strain>
    </source>
</reference>
<comment type="caution">
    <text evidence="1">The sequence shown here is derived from an EMBL/GenBank/DDBJ whole genome shotgun (WGS) entry which is preliminary data.</text>
</comment>
<proteinExistence type="predicted"/>
<protein>
    <submittedName>
        <fullName evidence="1">Uncharacterized protein</fullName>
    </submittedName>
</protein>
<dbReference type="EMBL" id="ATAA01000016">
    <property type="protein sequence ID" value="EPR94033.1"/>
    <property type="molecule type" value="Genomic_DNA"/>
</dbReference>